<comment type="caution">
    <text evidence="1">The sequence shown here is derived from an EMBL/GenBank/DDBJ whole genome shotgun (WGS) entry which is preliminary data.</text>
</comment>
<dbReference type="Proteomes" id="UP000640485">
    <property type="component" value="Unassembled WGS sequence"/>
</dbReference>
<evidence type="ECO:0000313" key="2">
    <source>
        <dbReference type="Proteomes" id="UP000640485"/>
    </source>
</evidence>
<reference evidence="1" key="1">
    <citation type="submission" date="2021-01" db="EMBL/GenBank/DDBJ databases">
        <title>Paracoccus amoyensis sp. nov., isolated from the surface seawater along the coast of Xiamen Island, China.</title>
        <authorList>
            <person name="Lyu L."/>
        </authorList>
    </citation>
    <scope>NUCLEOTIDE SEQUENCE</scope>
    <source>
        <strain evidence="1">MJ17</strain>
    </source>
</reference>
<protein>
    <submittedName>
        <fullName evidence="1">Uncharacterized protein</fullName>
    </submittedName>
</protein>
<accession>A0A934SGN7</accession>
<dbReference type="RefSeq" id="WP_200683918.1">
    <property type="nucleotide sequence ID" value="NZ_JAEPRQ010000001.1"/>
</dbReference>
<evidence type="ECO:0000313" key="1">
    <source>
        <dbReference type="EMBL" id="MBK4215062.1"/>
    </source>
</evidence>
<organism evidence="1 2">
    <name type="scientific">Paracoccus caeni</name>
    <dbReference type="NCBI Taxonomy" id="657651"/>
    <lineage>
        <taxon>Bacteria</taxon>
        <taxon>Pseudomonadati</taxon>
        <taxon>Pseudomonadota</taxon>
        <taxon>Alphaproteobacteria</taxon>
        <taxon>Rhodobacterales</taxon>
        <taxon>Paracoccaceae</taxon>
        <taxon>Paracoccus</taxon>
    </lineage>
</organism>
<proteinExistence type="predicted"/>
<dbReference type="AlphaFoldDB" id="A0A934SGN7"/>
<keyword evidence="2" id="KW-1185">Reference proteome</keyword>
<dbReference type="EMBL" id="JAEPRQ010000001">
    <property type="protein sequence ID" value="MBK4215062.1"/>
    <property type="molecule type" value="Genomic_DNA"/>
</dbReference>
<sequence>MRLTLLIATAIALLAGFPLRADQSFRDFLAALPESALTGPTSALVEYLNMQAMFRDASPFRNPTMDMSLGQTMRPVIALAVGGETNFRTNTDIDPRELGYFASFGWPTDNIVLWGFPDEQAATAAFTNLPGHGFSDVTSSPGLLANGEPDHIDIRRRDPFHPFIGPLGLTSVFAQKQSALLHGSNPKAVTAALDGSTPALDMPSIQTLLAGLETENATVRQAIILSNDPPEPVGGKTFSLILSAELRNPDGQRTILISMAHADCTEAETNLAAMSMIISPSGSRILPTPAGCAAVMTFGPFVAGDNSAQTTFDGLIGGTLTP</sequence>
<name>A0A934SGN7_9RHOB</name>
<gene>
    <name evidence="1" type="ORF">JJJ17_03890</name>
</gene>